<sequence length="1200" mass="127250">MARVFISHATQDVAIATQIRDWLDGDHETFLEVHPEDGIRVGEAWRERLHHELRKADAVVCVISQASVASSWCNAEVAIADALGCLLLPVQTEGVIHPLIGHLNHIPHATAREHLRNALRQFDAGGRTLAKDQEPFPGLDAFTTSLSAVFFGRDQETRALARRVRRGPGLLTVVGPSGCGKSSLVKAGLLAQLADDPRWLVMPPWLPGNDPLDALARAVRKTAGRVGLGWSLQETRDRLVVDGLRGVARELVDDDRKLLITIDQAEELFTRAGEKDRQVVVSLLRDALGDNVRVIATLRSEFLDDLRTLPELSGVHIAGYVLAPLAREVLNVVITGPARVAGLKVHPELVAQLVEDTASGEALPLLAFTLQHLAMGVPRGGTLSSERYEHLGGVHGALARHADDVLDSAVSETGLSREELLSRLASLATLDHTGRPTRKRVTMAQLDPGAREALEVFVRHRLLTASGDKQGRWIGVAHEALFTEWRPLRNAIDERQIGLRAAQSVELDASQWTEGQCADHLLLNEDTFAAIEPLVADEDLSPDARRFLTASRARIEVLRGQRRRDRRRTVSWLAVFLVAAIGAAGLAAFQWRTASDERDTATARALVAQAQVARNSSPQLALRLGLAAHDLAPSSDTNIELVNTLLTTRYGGSFGETVSAVAFAPTGHMAVVGGTDGTASLWDLTGTPRWLARESGTGAAVTSVALSPGLAAIGSSDGSVLLWDTGNTSRRHRLASGPPVTSVAFDRTGTLLAIGRSDGTTSLWSAGPRPARLGEPFQRQGAGVSSVAFSGAKLATGSHDGTVVVWDIGDPARPVPGEPLSDGVGKAVSSVAFNGDGTLLAAGGSDGVTTLWGLAGRTHTRLTGHIGVVSSVAFSPAAPVLAAGSHDATTVLWDLSSPGEPRQLADPLVGQRGAVSSLAYSPDGLRLVTGSTHGPAIVWEMAERPRRIGLPLTGHGMLVKSLAFEDGTTLVTTGSDNRRIRWDVGYPQQPRKIDESAGPSKLYSLAQHGDVDAILGDRNTVQLWNVKTRTLIATLAGHNNGISAAAFSADGKVFAAGSTDGTTILWNVADPDHPLPIGQPLGQNKQVSALAFAPDGTKLAVGTSTGGTLVWDVTDPNQPRQVGRRLDGHRMAVNSVAFAPSGAVLATAGSDGTTVLWDMALLDDAVARACAVAGGGLSHLEWQQYLPALSYRDTCSGDQR</sequence>
<feature type="repeat" description="WD" evidence="3">
    <location>
        <begin position="908"/>
        <end position="941"/>
    </location>
</feature>
<keyword evidence="1 3" id="KW-0853">WD repeat</keyword>
<dbReference type="SUPFAM" id="SSF52200">
    <property type="entry name" value="Toll/Interleukin receptor TIR domain"/>
    <property type="match status" value="1"/>
</dbReference>
<feature type="repeat" description="WD" evidence="3">
    <location>
        <begin position="694"/>
        <end position="733"/>
    </location>
</feature>
<gene>
    <name evidence="6" type="ORF">SAMN05216188_103250</name>
</gene>
<feature type="domain" description="TIR" evidence="5">
    <location>
        <begin position="1"/>
        <end position="150"/>
    </location>
</feature>
<dbReference type="PANTHER" id="PTHR19848:SF8">
    <property type="entry name" value="F-BOX AND WD REPEAT DOMAIN CONTAINING 7"/>
    <property type="match status" value="1"/>
</dbReference>
<evidence type="ECO:0000256" key="3">
    <source>
        <dbReference type="PROSITE-ProRule" id="PRU00221"/>
    </source>
</evidence>
<protein>
    <submittedName>
        <fullName evidence="6">WD40 repeat</fullName>
    </submittedName>
</protein>
<dbReference type="Proteomes" id="UP000199352">
    <property type="component" value="Unassembled WGS sequence"/>
</dbReference>
<dbReference type="InterPro" id="IPR027417">
    <property type="entry name" value="P-loop_NTPase"/>
</dbReference>
<dbReference type="PANTHER" id="PTHR19848">
    <property type="entry name" value="WD40 REPEAT PROTEIN"/>
    <property type="match status" value="1"/>
</dbReference>
<dbReference type="InterPro" id="IPR049052">
    <property type="entry name" value="nSTAND1"/>
</dbReference>
<dbReference type="AlphaFoldDB" id="A0A1H9GJS2"/>
<dbReference type="Gene3D" id="2.130.10.10">
    <property type="entry name" value="YVTN repeat-like/Quinoprotein amine dehydrogenase"/>
    <property type="match status" value="3"/>
</dbReference>
<keyword evidence="7" id="KW-1185">Reference proteome</keyword>
<dbReference type="RefSeq" id="WP_177221042.1">
    <property type="nucleotide sequence ID" value="NZ_FOFR01000003.1"/>
</dbReference>
<evidence type="ECO:0000313" key="7">
    <source>
        <dbReference type="Proteomes" id="UP000199352"/>
    </source>
</evidence>
<dbReference type="EMBL" id="FOFR01000003">
    <property type="protein sequence ID" value="SEQ50310.1"/>
    <property type="molecule type" value="Genomic_DNA"/>
</dbReference>
<dbReference type="InterPro" id="IPR019775">
    <property type="entry name" value="WD40_repeat_CS"/>
</dbReference>
<name>A0A1H9GJS2_9PSEU</name>
<dbReference type="InterPro" id="IPR001680">
    <property type="entry name" value="WD40_rpt"/>
</dbReference>
<keyword evidence="4" id="KW-1133">Transmembrane helix</keyword>
<feature type="repeat" description="WD" evidence="3">
    <location>
        <begin position="1126"/>
        <end position="1159"/>
    </location>
</feature>
<evidence type="ECO:0000256" key="2">
    <source>
        <dbReference type="ARBA" id="ARBA00022737"/>
    </source>
</evidence>
<feature type="repeat" description="WD" evidence="3">
    <location>
        <begin position="1080"/>
        <end position="1121"/>
    </location>
</feature>
<accession>A0A1H9GJS2</accession>
<feature type="repeat" description="WD" evidence="3">
    <location>
        <begin position="1035"/>
        <end position="1068"/>
    </location>
</feature>
<dbReference type="PROSITE" id="PS00678">
    <property type="entry name" value="WD_REPEATS_1"/>
    <property type="match status" value="3"/>
</dbReference>
<dbReference type="PROSITE" id="PS50104">
    <property type="entry name" value="TIR"/>
    <property type="match status" value="1"/>
</dbReference>
<proteinExistence type="predicted"/>
<dbReference type="InterPro" id="IPR000157">
    <property type="entry name" value="TIR_dom"/>
</dbReference>
<dbReference type="InterPro" id="IPR020472">
    <property type="entry name" value="WD40_PAC1"/>
</dbReference>
<feature type="repeat" description="WD" evidence="3">
    <location>
        <begin position="658"/>
        <end position="684"/>
    </location>
</feature>
<dbReference type="GO" id="GO:0007165">
    <property type="term" value="P:signal transduction"/>
    <property type="evidence" value="ECO:0007669"/>
    <property type="project" value="InterPro"/>
</dbReference>
<keyword evidence="4" id="KW-0812">Transmembrane</keyword>
<feature type="repeat" description="WD" evidence="3">
    <location>
        <begin position="862"/>
        <end position="903"/>
    </location>
</feature>
<dbReference type="Pfam" id="PF20703">
    <property type="entry name" value="nSTAND1"/>
    <property type="match status" value="1"/>
</dbReference>
<evidence type="ECO:0000313" key="6">
    <source>
        <dbReference type="EMBL" id="SEQ50310.1"/>
    </source>
</evidence>
<dbReference type="PROSITE" id="PS50294">
    <property type="entry name" value="WD_REPEATS_REGION"/>
    <property type="match status" value="5"/>
</dbReference>
<dbReference type="InterPro" id="IPR015943">
    <property type="entry name" value="WD40/YVTN_repeat-like_dom_sf"/>
</dbReference>
<dbReference type="PRINTS" id="PR00320">
    <property type="entry name" value="GPROTEINBRPT"/>
</dbReference>
<dbReference type="InterPro" id="IPR035897">
    <property type="entry name" value="Toll_tir_struct_dom_sf"/>
</dbReference>
<keyword evidence="2" id="KW-0677">Repeat</keyword>
<dbReference type="Gene3D" id="3.40.50.10140">
    <property type="entry name" value="Toll/interleukin-1 receptor homology (TIR) domain"/>
    <property type="match status" value="1"/>
</dbReference>
<organism evidence="6 7">
    <name type="scientific">Lentzea xinjiangensis</name>
    <dbReference type="NCBI Taxonomy" id="402600"/>
    <lineage>
        <taxon>Bacteria</taxon>
        <taxon>Bacillati</taxon>
        <taxon>Actinomycetota</taxon>
        <taxon>Actinomycetes</taxon>
        <taxon>Pseudonocardiales</taxon>
        <taxon>Pseudonocardiaceae</taxon>
        <taxon>Lentzea</taxon>
    </lineage>
</organism>
<evidence type="ECO:0000259" key="5">
    <source>
        <dbReference type="PROSITE" id="PS50104"/>
    </source>
</evidence>
<dbReference type="STRING" id="402600.SAMN05216188_103250"/>
<keyword evidence="4" id="KW-0472">Membrane</keyword>
<reference evidence="7" key="1">
    <citation type="submission" date="2016-10" db="EMBL/GenBank/DDBJ databases">
        <authorList>
            <person name="Varghese N."/>
            <person name="Submissions S."/>
        </authorList>
    </citation>
    <scope>NUCLEOTIDE SEQUENCE [LARGE SCALE GENOMIC DNA]</scope>
    <source>
        <strain evidence="7">CGMCC 4.3525</strain>
    </source>
</reference>
<dbReference type="SUPFAM" id="SSF50978">
    <property type="entry name" value="WD40 repeat-like"/>
    <property type="match status" value="2"/>
</dbReference>
<dbReference type="Gene3D" id="3.40.50.300">
    <property type="entry name" value="P-loop containing nucleotide triphosphate hydrolases"/>
    <property type="match status" value="1"/>
</dbReference>
<feature type="repeat" description="WD" evidence="3">
    <location>
        <begin position="777"/>
        <end position="808"/>
    </location>
</feature>
<evidence type="ECO:0000256" key="1">
    <source>
        <dbReference type="ARBA" id="ARBA00022574"/>
    </source>
</evidence>
<dbReference type="Pfam" id="PF00400">
    <property type="entry name" value="WD40"/>
    <property type="match status" value="9"/>
</dbReference>
<dbReference type="CDD" id="cd00200">
    <property type="entry name" value="WD40"/>
    <property type="match status" value="2"/>
</dbReference>
<dbReference type="SUPFAM" id="SSF52540">
    <property type="entry name" value="P-loop containing nucleoside triphosphate hydrolases"/>
    <property type="match status" value="1"/>
</dbReference>
<evidence type="ECO:0000256" key="4">
    <source>
        <dbReference type="SAM" id="Phobius"/>
    </source>
</evidence>
<feature type="repeat" description="WD" evidence="3">
    <location>
        <begin position="821"/>
        <end position="862"/>
    </location>
</feature>
<dbReference type="InterPro" id="IPR036322">
    <property type="entry name" value="WD40_repeat_dom_sf"/>
</dbReference>
<dbReference type="PROSITE" id="PS50082">
    <property type="entry name" value="WD_REPEATS_2"/>
    <property type="match status" value="9"/>
</dbReference>
<dbReference type="Pfam" id="PF13676">
    <property type="entry name" value="TIR_2"/>
    <property type="match status" value="1"/>
</dbReference>
<feature type="transmembrane region" description="Helical" evidence="4">
    <location>
        <begin position="569"/>
        <end position="591"/>
    </location>
</feature>
<dbReference type="SMART" id="SM00320">
    <property type="entry name" value="WD40"/>
    <property type="match status" value="11"/>
</dbReference>